<dbReference type="Pfam" id="PF02129">
    <property type="entry name" value="Peptidase_S15"/>
    <property type="match status" value="1"/>
</dbReference>
<comment type="caution">
    <text evidence="2">The sequence shown here is derived from an EMBL/GenBank/DDBJ whole genome shotgun (WGS) entry which is preliminary data.</text>
</comment>
<dbReference type="OrthoDB" id="5240615at2"/>
<gene>
    <name evidence="2" type="ORF">BJ997_001248</name>
</gene>
<dbReference type="Gene3D" id="3.40.50.1820">
    <property type="entry name" value="alpha/beta hydrolase"/>
    <property type="match status" value="1"/>
</dbReference>
<evidence type="ECO:0000259" key="1">
    <source>
        <dbReference type="Pfam" id="PF02129"/>
    </source>
</evidence>
<protein>
    <recommendedName>
        <fullName evidence="1">Xaa-Pro dipeptidyl-peptidase-like domain-containing protein</fullName>
    </recommendedName>
</protein>
<evidence type="ECO:0000313" key="3">
    <source>
        <dbReference type="Proteomes" id="UP000561726"/>
    </source>
</evidence>
<sequence length="297" mass="32142">MRRFAVQAPDGVTLSGFVAEAAEPRGTVVIRTPYDCEVHTAQARSWQARGYTCLVADVRGRYASAGHWHPYSSEGADGAATVRAVLNSTWHRGGITLLGSSYAAHCALETARALAGVPEHSARIDAVVALVPALGRFETARDPNGCPRLADRFGWWFEHGFERRSGPPLGERRATDLLARAVDAGPEATHPLEDPTAGQADLWRELWAAGPTDLHARYAGATSPLLVVTGAQDFFILEALDLHDSWPAPVSLINGPWGHRLTAERPDPAGSIGERVLAWMQRPSTPYHPAHFVSRTP</sequence>
<dbReference type="Proteomes" id="UP000561726">
    <property type="component" value="Unassembled WGS sequence"/>
</dbReference>
<name>A0A7W8ZVJ2_9MICO</name>
<dbReference type="Gene3D" id="1.10.3020.10">
    <property type="entry name" value="alpha-amino acid ester hydrolase ( Helical cap domain)"/>
    <property type="match status" value="1"/>
</dbReference>
<feature type="domain" description="Xaa-Pro dipeptidyl-peptidase-like" evidence="1">
    <location>
        <begin position="22"/>
        <end position="259"/>
    </location>
</feature>
<dbReference type="EMBL" id="JACHBQ010000001">
    <property type="protein sequence ID" value="MBB5640700.1"/>
    <property type="molecule type" value="Genomic_DNA"/>
</dbReference>
<dbReference type="GO" id="GO:0016787">
    <property type="term" value="F:hydrolase activity"/>
    <property type="evidence" value="ECO:0007669"/>
    <property type="project" value="InterPro"/>
</dbReference>
<reference evidence="2 3" key="1">
    <citation type="submission" date="2020-08" db="EMBL/GenBank/DDBJ databases">
        <title>Sequencing the genomes of 1000 actinobacteria strains.</title>
        <authorList>
            <person name="Klenk H.-P."/>
        </authorList>
    </citation>
    <scope>NUCLEOTIDE SEQUENCE [LARGE SCALE GENOMIC DNA]</scope>
    <source>
        <strain evidence="2 3">DSM 21065</strain>
    </source>
</reference>
<dbReference type="RefSeq" id="WP_052542568.1">
    <property type="nucleotide sequence ID" value="NZ_JACHBQ010000001.1"/>
</dbReference>
<evidence type="ECO:0000313" key="2">
    <source>
        <dbReference type="EMBL" id="MBB5640700.1"/>
    </source>
</evidence>
<organism evidence="2 3">
    <name type="scientific">Cryobacterium roopkundense</name>
    <dbReference type="NCBI Taxonomy" id="1001240"/>
    <lineage>
        <taxon>Bacteria</taxon>
        <taxon>Bacillati</taxon>
        <taxon>Actinomycetota</taxon>
        <taxon>Actinomycetes</taxon>
        <taxon>Micrococcales</taxon>
        <taxon>Microbacteriaceae</taxon>
        <taxon>Cryobacterium</taxon>
    </lineage>
</organism>
<proteinExistence type="predicted"/>
<dbReference type="InterPro" id="IPR000383">
    <property type="entry name" value="Xaa-Pro-like_dom"/>
</dbReference>
<dbReference type="SUPFAM" id="SSF53474">
    <property type="entry name" value="alpha/beta-Hydrolases"/>
    <property type="match status" value="1"/>
</dbReference>
<dbReference type="InterPro" id="IPR029058">
    <property type="entry name" value="AB_hydrolase_fold"/>
</dbReference>
<dbReference type="AlphaFoldDB" id="A0A7W8ZVJ2"/>
<accession>A0A7W8ZVJ2</accession>